<protein>
    <submittedName>
        <fullName evidence="1">Uncharacterized protein</fullName>
    </submittedName>
</protein>
<dbReference type="Proteomes" id="UP001162992">
    <property type="component" value="Chromosome 12"/>
</dbReference>
<sequence length="461" mass="50272">MGSGNGSRNQNKNKNKKKKKKNKSAKPGSEQEAVEYVANWAKFHRPPAAEEEEEEEEGAYNACVTLPIIDLHTHSTFSDGMLTPTELVERSFRKGVKVLALTDHDTMAGVEEAIAAADKYGIRVIPGVEISAKVGQGDGGDSDGESVHILAYYGCCGPSDCKSLEESLRKIREGRFSRARTMVKKLQYLNKPVNWEHVMELVGDGGAPGRPHVARALLEAGHVQSLQHAYKKYLHDGGPAYASGDEIPAEEVVHLICHTGGVAALAHPWTLKNPRPLVRRLKAAGLHAMEAHKSSGKISEFTQMAEEFNLLKLGGSDYHGTGAPNEVDLGKVLLPAKVFCEFLKLAQPIWSAALKSMVHDYANSSISQQSASMIIEELSSHTAHFCSRKSSLSCGCVSTDKNSGIHGILKFSQWLRKEDRELLMAEASNLGLKYSSSIDLSGRATIVLFGTWQEVKVAHYS</sequence>
<dbReference type="EMBL" id="CM055103">
    <property type="protein sequence ID" value="KAJ7535946.1"/>
    <property type="molecule type" value="Genomic_DNA"/>
</dbReference>
<comment type="caution">
    <text evidence="1">The sequence shown here is derived from an EMBL/GenBank/DDBJ whole genome shotgun (WGS) entry which is preliminary data.</text>
</comment>
<reference evidence="2" key="1">
    <citation type="journal article" date="2024" name="Proc. Natl. Acad. Sci. U.S.A.">
        <title>Extraordinary preservation of gene collinearity over three hundred million years revealed in homosporous lycophytes.</title>
        <authorList>
            <person name="Li C."/>
            <person name="Wickell D."/>
            <person name="Kuo L.Y."/>
            <person name="Chen X."/>
            <person name="Nie B."/>
            <person name="Liao X."/>
            <person name="Peng D."/>
            <person name="Ji J."/>
            <person name="Jenkins J."/>
            <person name="Williams M."/>
            <person name="Shu S."/>
            <person name="Plott C."/>
            <person name="Barry K."/>
            <person name="Rajasekar S."/>
            <person name="Grimwood J."/>
            <person name="Han X."/>
            <person name="Sun S."/>
            <person name="Hou Z."/>
            <person name="He W."/>
            <person name="Dai G."/>
            <person name="Sun C."/>
            <person name="Schmutz J."/>
            <person name="Leebens-Mack J.H."/>
            <person name="Li F.W."/>
            <person name="Wang L."/>
        </authorList>
    </citation>
    <scope>NUCLEOTIDE SEQUENCE [LARGE SCALE GENOMIC DNA]</scope>
    <source>
        <strain evidence="2">cv. PW_Plant_1</strain>
    </source>
</reference>
<evidence type="ECO:0000313" key="1">
    <source>
        <dbReference type="EMBL" id="KAJ7535946.1"/>
    </source>
</evidence>
<evidence type="ECO:0000313" key="2">
    <source>
        <dbReference type="Proteomes" id="UP001162992"/>
    </source>
</evidence>
<organism evidence="1 2">
    <name type="scientific">Diphasiastrum complanatum</name>
    <name type="common">Issler's clubmoss</name>
    <name type="synonym">Lycopodium complanatum</name>
    <dbReference type="NCBI Taxonomy" id="34168"/>
    <lineage>
        <taxon>Eukaryota</taxon>
        <taxon>Viridiplantae</taxon>
        <taxon>Streptophyta</taxon>
        <taxon>Embryophyta</taxon>
        <taxon>Tracheophyta</taxon>
        <taxon>Lycopodiopsida</taxon>
        <taxon>Lycopodiales</taxon>
        <taxon>Lycopodiaceae</taxon>
        <taxon>Lycopodioideae</taxon>
        <taxon>Diphasiastrum</taxon>
    </lineage>
</organism>
<gene>
    <name evidence="1" type="ORF">O6H91_12G051400</name>
</gene>
<accession>A0ACC2C1L6</accession>
<name>A0ACC2C1L6_DIPCM</name>
<proteinExistence type="predicted"/>
<keyword evidence="2" id="KW-1185">Reference proteome</keyword>